<dbReference type="InterPro" id="IPR007016">
    <property type="entry name" value="O-antigen_ligase-rel_domated"/>
</dbReference>
<feature type="transmembrane region" description="Helical" evidence="5">
    <location>
        <begin position="87"/>
        <end position="109"/>
    </location>
</feature>
<evidence type="ECO:0000256" key="2">
    <source>
        <dbReference type="ARBA" id="ARBA00022692"/>
    </source>
</evidence>
<feature type="transmembrane region" description="Helical" evidence="5">
    <location>
        <begin position="316"/>
        <end position="334"/>
    </location>
</feature>
<accession>A0A938XXS6</accession>
<keyword evidence="2 5" id="KW-0812">Transmembrane</keyword>
<dbReference type="InterPro" id="IPR051533">
    <property type="entry name" value="WaaL-like"/>
</dbReference>
<keyword evidence="7" id="KW-0436">Ligase</keyword>
<evidence type="ECO:0000256" key="3">
    <source>
        <dbReference type="ARBA" id="ARBA00022989"/>
    </source>
</evidence>
<dbReference type="EMBL" id="JAFBEB010000001">
    <property type="protein sequence ID" value="MBM7588899.1"/>
    <property type="molecule type" value="Genomic_DNA"/>
</dbReference>
<feature type="transmembrane region" description="Helical" evidence="5">
    <location>
        <begin position="63"/>
        <end position="81"/>
    </location>
</feature>
<dbReference type="Proteomes" id="UP000717624">
    <property type="component" value="Unassembled WGS sequence"/>
</dbReference>
<name>A0A938XXS6_9BACL</name>
<proteinExistence type="predicted"/>
<feature type="transmembrane region" description="Helical" evidence="5">
    <location>
        <begin position="153"/>
        <end position="169"/>
    </location>
</feature>
<dbReference type="RefSeq" id="WP_204516616.1">
    <property type="nucleotide sequence ID" value="NZ_BAABIN010000009.1"/>
</dbReference>
<gene>
    <name evidence="7" type="ORF">JOD01_000485</name>
</gene>
<feature type="transmembrane region" description="Helical" evidence="5">
    <location>
        <begin position="346"/>
        <end position="366"/>
    </location>
</feature>
<evidence type="ECO:0000256" key="1">
    <source>
        <dbReference type="ARBA" id="ARBA00004141"/>
    </source>
</evidence>
<feature type="domain" description="O-antigen ligase-related" evidence="6">
    <location>
        <begin position="181"/>
        <end position="324"/>
    </location>
</feature>
<dbReference type="PANTHER" id="PTHR37422">
    <property type="entry name" value="TEICHURONIC ACID BIOSYNTHESIS PROTEIN TUAE"/>
    <property type="match status" value="1"/>
</dbReference>
<protein>
    <submittedName>
        <fullName evidence="7">O-antigen ligase</fullName>
    </submittedName>
</protein>
<evidence type="ECO:0000313" key="7">
    <source>
        <dbReference type="EMBL" id="MBM7588899.1"/>
    </source>
</evidence>
<evidence type="ECO:0000256" key="4">
    <source>
        <dbReference type="ARBA" id="ARBA00023136"/>
    </source>
</evidence>
<keyword evidence="4 5" id="KW-0472">Membrane</keyword>
<dbReference type="Pfam" id="PF04932">
    <property type="entry name" value="Wzy_C"/>
    <property type="match status" value="1"/>
</dbReference>
<keyword evidence="3 5" id="KW-1133">Transmembrane helix</keyword>
<comment type="caution">
    <text evidence="7">The sequence shown here is derived from an EMBL/GenBank/DDBJ whole genome shotgun (WGS) entry which is preliminary data.</text>
</comment>
<dbReference type="GO" id="GO:0016874">
    <property type="term" value="F:ligase activity"/>
    <property type="evidence" value="ECO:0007669"/>
    <property type="project" value="UniProtKB-KW"/>
</dbReference>
<comment type="subcellular location">
    <subcellularLocation>
        <location evidence="1">Membrane</location>
        <topology evidence="1">Multi-pass membrane protein</topology>
    </subcellularLocation>
</comment>
<evidence type="ECO:0000256" key="5">
    <source>
        <dbReference type="SAM" id="Phobius"/>
    </source>
</evidence>
<dbReference type="GO" id="GO:0016020">
    <property type="term" value="C:membrane"/>
    <property type="evidence" value="ECO:0007669"/>
    <property type="project" value="UniProtKB-SubCell"/>
</dbReference>
<keyword evidence="8" id="KW-1185">Reference proteome</keyword>
<sequence>MPYRTHAGSDRFLSVLVFLYVCSALLFSETPVFSRSSIVLCGIMIVYLLACSRQRGGLPLSRWMLLPYLFFLYALASVLWATDIQSALLYLISLFSSITGALVVWIALMSGASWQAVLGSCFWSGLVIMLSTIPEMSQATEGEMRLAGILENPNGMAIQLTAAAFLLLTAECRKKVYMGAATVFVLFATLFSGSMKMIIFWGVFLLYLAVKLHVWARVSYLRYTWLTVVYLLLLLLPIAIGSFMTEQLESLTVTQRFADFLAGENTSSATRFSMAEEALSLWSMHPLIGNGIDQVRVLGSFGTYSHNNFTELLANFGLWGTILYYVLYFVLIAGCLRGSLHNQRKLLVLVITANSLLWDIGLVSYAEKSTWLLLVASFYLLHQSATVQPAKNPVLLGNQSMARGEVHDPATASRHRFT</sequence>
<reference evidence="7" key="1">
    <citation type="submission" date="2021-01" db="EMBL/GenBank/DDBJ databases">
        <title>Genomic Encyclopedia of Type Strains, Phase IV (KMG-IV): sequencing the most valuable type-strain genomes for metagenomic binning, comparative biology and taxonomic classification.</title>
        <authorList>
            <person name="Goeker M."/>
        </authorList>
    </citation>
    <scope>NUCLEOTIDE SEQUENCE</scope>
    <source>
        <strain evidence="7">DSM 25523</strain>
    </source>
</reference>
<feature type="transmembrane region" description="Helical" evidence="5">
    <location>
        <begin position="223"/>
        <end position="244"/>
    </location>
</feature>
<organism evidence="7 8">
    <name type="scientific">Brevibacillus fulvus</name>
    <dbReference type="NCBI Taxonomy" id="1125967"/>
    <lineage>
        <taxon>Bacteria</taxon>
        <taxon>Bacillati</taxon>
        <taxon>Bacillota</taxon>
        <taxon>Bacilli</taxon>
        <taxon>Bacillales</taxon>
        <taxon>Paenibacillaceae</taxon>
        <taxon>Brevibacillus</taxon>
    </lineage>
</organism>
<dbReference type="AlphaFoldDB" id="A0A938XXS6"/>
<feature type="transmembrane region" description="Helical" evidence="5">
    <location>
        <begin position="12"/>
        <end position="27"/>
    </location>
</feature>
<dbReference type="PANTHER" id="PTHR37422:SF13">
    <property type="entry name" value="LIPOPOLYSACCHARIDE BIOSYNTHESIS PROTEIN PA4999-RELATED"/>
    <property type="match status" value="1"/>
</dbReference>
<feature type="transmembrane region" description="Helical" evidence="5">
    <location>
        <begin position="116"/>
        <end position="133"/>
    </location>
</feature>
<evidence type="ECO:0000259" key="6">
    <source>
        <dbReference type="Pfam" id="PF04932"/>
    </source>
</evidence>
<evidence type="ECO:0000313" key="8">
    <source>
        <dbReference type="Proteomes" id="UP000717624"/>
    </source>
</evidence>